<dbReference type="Gene3D" id="3.40.50.300">
    <property type="entry name" value="P-loop containing nucleotide triphosphate hydrolases"/>
    <property type="match status" value="1"/>
</dbReference>
<feature type="non-terminal residue" evidence="2">
    <location>
        <position position="129"/>
    </location>
</feature>
<proteinExistence type="predicted"/>
<dbReference type="SUPFAM" id="SSF52540">
    <property type="entry name" value="P-loop containing nucleoside triphosphate hydrolases"/>
    <property type="match status" value="1"/>
</dbReference>
<gene>
    <name evidence="2" type="ORF">S12H4_25924</name>
</gene>
<dbReference type="PANTHER" id="PTHR13696:SF99">
    <property type="entry name" value="COBYRINIC ACID AC-DIAMIDE SYNTHASE"/>
    <property type="match status" value="1"/>
</dbReference>
<evidence type="ECO:0000313" key="2">
    <source>
        <dbReference type="EMBL" id="GAI78406.1"/>
    </source>
</evidence>
<sequence length="129" mass="14284">MTNLRKITICSQKGGVGKTTLSVNLAYNFACMSKSTLLVDLSPQADATTHLGIQSEKCKGSIYNLLLEKLDDPSEVIIPTRIRNLSLIPSDREAMPGIELALANIVGRETILSKKIRDIEKKYDFIIFD</sequence>
<dbReference type="CDD" id="cd02042">
    <property type="entry name" value="ParAB_family"/>
    <property type="match status" value="1"/>
</dbReference>
<dbReference type="InterPro" id="IPR027417">
    <property type="entry name" value="P-loop_NTPase"/>
</dbReference>
<dbReference type="EMBL" id="BARW01014657">
    <property type="protein sequence ID" value="GAI78406.1"/>
    <property type="molecule type" value="Genomic_DNA"/>
</dbReference>
<protein>
    <recommendedName>
        <fullName evidence="1">AAA domain-containing protein</fullName>
    </recommendedName>
</protein>
<organism evidence="2">
    <name type="scientific">marine sediment metagenome</name>
    <dbReference type="NCBI Taxonomy" id="412755"/>
    <lineage>
        <taxon>unclassified sequences</taxon>
        <taxon>metagenomes</taxon>
        <taxon>ecological metagenomes</taxon>
    </lineage>
</organism>
<feature type="domain" description="AAA" evidence="1">
    <location>
        <begin position="5"/>
        <end position="129"/>
    </location>
</feature>
<evidence type="ECO:0000259" key="1">
    <source>
        <dbReference type="Pfam" id="PF13614"/>
    </source>
</evidence>
<dbReference type="InterPro" id="IPR050678">
    <property type="entry name" value="DNA_Partitioning_ATPase"/>
</dbReference>
<reference evidence="2" key="1">
    <citation type="journal article" date="2014" name="Front. Microbiol.">
        <title>High frequency of phylogenetically diverse reductive dehalogenase-homologous genes in deep subseafloor sedimentary metagenomes.</title>
        <authorList>
            <person name="Kawai M."/>
            <person name="Futagami T."/>
            <person name="Toyoda A."/>
            <person name="Takaki Y."/>
            <person name="Nishi S."/>
            <person name="Hori S."/>
            <person name="Arai W."/>
            <person name="Tsubouchi T."/>
            <person name="Morono Y."/>
            <person name="Uchiyama I."/>
            <person name="Ito T."/>
            <person name="Fujiyama A."/>
            <person name="Inagaki F."/>
            <person name="Takami H."/>
        </authorList>
    </citation>
    <scope>NUCLEOTIDE SEQUENCE</scope>
    <source>
        <strain evidence="2">Expedition CK06-06</strain>
    </source>
</reference>
<accession>X1SGY0</accession>
<dbReference type="AlphaFoldDB" id="X1SGY0"/>
<dbReference type="PANTHER" id="PTHR13696">
    <property type="entry name" value="P-LOOP CONTAINING NUCLEOSIDE TRIPHOSPHATE HYDROLASE"/>
    <property type="match status" value="1"/>
</dbReference>
<name>X1SGY0_9ZZZZ</name>
<dbReference type="InterPro" id="IPR025669">
    <property type="entry name" value="AAA_dom"/>
</dbReference>
<comment type="caution">
    <text evidence="2">The sequence shown here is derived from an EMBL/GenBank/DDBJ whole genome shotgun (WGS) entry which is preliminary data.</text>
</comment>
<dbReference type="Pfam" id="PF13614">
    <property type="entry name" value="AAA_31"/>
    <property type="match status" value="1"/>
</dbReference>